<dbReference type="InterPro" id="IPR036388">
    <property type="entry name" value="WH-like_DNA-bd_sf"/>
</dbReference>
<dbReference type="CDD" id="cd05466">
    <property type="entry name" value="PBP2_LTTR_substrate"/>
    <property type="match status" value="1"/>
</dbReference>
<dbReference type="PANTHER" id="PTHR30419">
    <property type="entry name" value="HTH-TYPE TRANSCRIPTIONAL REGULATOR YBHD"/>
    <property type="match status" value="1"/>
</dbReference>
<dbReference type="Proteomes" id="UP001589747">
    <property type="component" value="Unassembled WGS sequence"/>
</dbReference>
<proteinExistence type="inferred from homology"/>
<gene>
    <name evidence="6" type="ORF">ACFFSY_26265</name>
</gene>
<dbReference type="SUPFAM" id="SSF53850">
    <property type="entry name" value="Periplasmic binding protein-like II"/>
    <property type="match status" value="1"/>
</dbReference>
<evidence type="ECO:0000313" key="7">
    <source>
        <dbReference type="Proteomes" id="UP001589747"/>
    </source>
</evidence>
<dbReference type="PROSITE" id="PS50931">
    <property type="entry name" value="HTH_LYSR"/>
    <property type="match status" value="1"/>
</dbReference>
<dbReference type="InterPro" id="IPR000847">
    <property type="entry name" value="LysR_HTH_N"/>
</dbReference>
<keyword evidence="7" id="KW-1185">Reference proteome</keyword>
<dbReference type="Pfam" id="PF03466">
    <property type="entry name" value="LysR_substrate"/>
    <property type="match status" value="1"/>
</dbReference>
<evidence type="ECO:0000313" key="6">
    <source>
        <dbReference type="EMBL" id="MFB9329458.1"/>
    </source>
</evidence>
<protein>
    <submittedName>
        <fullName evidence="6">LysR family transcriptional regulator</fullName>
    </submittedName>
</protein>
<keyword evidence="3" id="KW-0238">DNA-binding</keyword>
<dbReference type="RefSeq" id="WP_377499745.1">
    <property type="nucleotide sequence ID" value="NZ_JBHMDO010000042.1"/>
</dbReference>
<dbReference type="Gene3D" id="1.10.10.10">
    <property type="entry name" value="Winged helix-like DNA-binding domain superfamily/Winged helix DNA-binding domain"/>
    <property type="match status" value="1"/>
</dbReference>
<dbReference type="InterPro" id="IPR005119">
    <property type="entry name" value="LysR_subst-bd"/>
</dbReference>
<keyword evidence="2" id="KW-0805">Transcription regulation</keyword>
<evidence type="ECO:0000256" key="1">
    <source>
        <dbReference type="ARBA" id="ARBA00009437"/>
    </source>
</evidence>
<evidence type="ECO:0000256" key="2">
    <source>
        <dbReference type="ARBA" id="ARBA00023015"/>
    </source>
</evidence>
<reference evidence="6 7" key="1">
    <citation type="submission" date="2024-09" db="EMBL/GenBank/DDBJ databases">
        <authorList>
            <person name="Sun Q."/>
            <person name="Mori K."/>
        </authorList>
    </citation>
    <scope>NUCLEOTIDE SEQUENCE [LARGE SCALE GENOMIC DNA]</scope>
    <source>
        <strain evidence="6 7">TISTR 2452</strain>
    </source>
</reference>
<feature type="domain" description="HTH lysR-type" evidence="5">
    <location>
        <begin position="1"/>
        <end position="58"/>
    </location>
</feature>
<organism evidence="6 7">
    <name type="scientific">Paenibacillus aurantiacus</name>
    <dbReference type="NCBI Taxonomy" id="1936118"/>
    <lineage>
        <taxon>Bacteria</taxon>
        <taxon>Bacillati</taxon>
        <taxon>Bacillota</taxon>
        <taxon>Bacilli</taxon>
        <taxon>Bacillales</taxon>
        <taxon>Paenibacillaceae</taxon>
        <taxon>Paenibacillus</taxon>
    </lineage>
</organism>
<name>A0ABV5KYE5_9BACL</name>
<evidence type="ECO:0000256" key="4">
    <source>
        <dbReference type="ARBA" id="ARBA00023163"/>
    </source>
</evidence>
<dbReference type="Pfam" id="PF00126">
    <property type="entry name" value="HTH_1"/>
    <property type="match status" value="1"/>
</dbReference>
<evidence type="ECO:0000259" key="5">
    <source>
        <dbReference type="PROSITE" id="PS50931"/>
    </source>
</evidence>
<dbReference type="SUPFAM" id="SSF46785">
    <property type="entry name" value="Winged helix' DNA-binding domain"/>
    <property type="match status" value="1"/>
</dbReference>
<dbReference type="InterPro" id="IPR036390">
    <property type="entry name" value="WH_DNA-bd_sf"/>
</dbReference>
<sequence length="301" mass="32794">MELRQLEYFLAICRELHFTRAAEKLGIAQPSLSQQIRLLEHEMGTPLFDRIGKKIALTEAGGLLQTHALHVFHELAQARAAIGELQGLKRGALKIGALQAAASDLLPPALAKFHARYPTIELSVQAARTSDIVDLLIRNELDLGIIMRAGMAEDMEAFETIPLYREELVFVVPLGHPLTDRQALPLEALQDTPAILFPASYVLRQLLVEACVKLGFEPRPVLETTSTEAVLRLVATGLGISMVPASAIRSSDGAAIRAIPVEGAALTTEIALIYRKHKHLCAASRAFIHELNAAVKERSGT</sequence>
<comment type="caution">
    <text evidence="6">The sequence shown here is derived from an EMBL/GenBank/DDBJ whole genome shotgun (WGS) entry which is preliminary data.</text>
</comment>
<comment type="similarity">
    <text evidence="1">Belongs to the LysR transcriptional regulatory family.</text>
</comment>
<keyword evidence="4" id="KW-0804">Transcription</keyword>
<dbReference type="EMBL" id="JBHMDO010000042">
    <property type="protein sequence ID" value="MFB9329458.1"/>
    <property type="molecule type" value="Genomic_DNA"/>
</dbReference>
<dbReference type="InterPro" id="IPR050950">
    <property type="entry name" value="HTH-type_LysR_regulators"/>
</dbReference>
<accession>A0ABV5KYE5</accession>
<dbReference type="Gene3D" id="3.40.190.290">
    <property type="match status" value="1"/>
</dbReference>
<evidence type="ECO:0000256" key="3">
    <source>
        <dbReference type="ARBA" id="ARBA00023125"/>
    </source>
</evidence>
<dbReference type="PRINTS" id="PR00039">
    <property type="entry name" value="HTHLYSR"/>
</dbReference>